<dbReference type="Proteomes" id="UP000007058">
    <property type="component" value="Chromosome"/>
</dbReference>
<evidence type="ECO:0000313" key="6">
    <source>
        <dbReference type="EMBL" id="BAE52410.1"/>
    </source>
</evidence>
<dbReference type="STRING" id="342108.amb3606"/>
<keyword evidence="2" id="KW-0378">Hydrolase</keyword>
<feature type="region of interest" description="Disordered" evidence="3">
    <location>
        <begin position="1"/>
        <end position="20"/>
    </location>
</feature>
<feature type="domain" description="Calcineurin-like phosphoesterase" evidence="4">
    <location>
        <begin position="50"/>
        <end position="245"/>
    </location>
</feature>
<dbReference type="InterPro" id="IPR008334">
    <property type="entry name" value="5'-Nucleotdase_C"/>
</dbReference>
<dbReference type="Pfam" id="PF00149">
    <property type="entry name" value="Metallophos"/>
    <property type="match status" value="1"/>
</dbReference>
<keyword evidence="1" id="KW-0732">Signal</keyword>
<dbReference type="SUPFAM" id="SSF56300">
    <property type="entry name" value="Metallo-dependent phosphatases"/>
    <property type="match status" value="1"/>
</dbReference>
<keyword evidence="7" id="KW-1185">Reference proteome</keyword>
<dbReference type="KEGG" id="mag:amb3606"/>
<dbReference type="EMBL" id="AP007255">
    <property type="protein sequence ID" value="BAE52410.1"/>
    <property type="molecule type" value="Genomic_DNA"/>
</dbReference>
<dbReference type="SUPFAM" id="SSF55816">
    <property type="entry name" value="5'-nucleotidase (syn. UDP-sugar hydrolase), C-terminal domain"/>
    <property type="match status" value="1"/>
</dbReference>
<dbReference type="PANTHER" id="PTHR11575">
    <property type="entry name" value="5'-NUCLEOTIDASE-RELATED"/>
    <property type="match status" value="1"/>
</dbReference>
<dbReference type="HOGENOM" id="CLU_005854_7_2_5"/>
<dbReference type="Gene3D" id="3.90.780.10">
    <property type="entry name" value="5'-Nucleotidase, C-terminal domain"/>
    <property type="match status" value="1"/>
</dbReference>
<dbReference type="InterPro" id="IPR006179">
    <property type="entry name" value="5_nucleotidase/apyrase"/>
</dbReference>
<dbReference type="AlphaFoldDB" id="Q2W165"/>
<evidence type="ECO:0000313" key="7">
    <source>
        <dbReference type="Proteomes" id="UP000007058"/>
    </source>
</evidence>
<gene>
    <name evidence="6" type="ordered locus">amb3606</name>
</gene>
<feature type="domain" description="5'-Nucleotidase C-terminal" evidence="5">
    <location>
        <begin position="334"/>
        <end position="478"/>
    </location>
</feature>
<dbReference type="GO" id="GO:0000166">
    <property type="term" value="F:nucleotide binding"/>
    <property type="evidence" value="ECO:0007669"/>
    <property type="project" value="UniProtKB-KW"/>
</dbReference>
<reference evidence="6 7" key="1">
    <citation type="journal article" date="2005" name="DNA Res.">
        <title>Complete genome sequence of the facultative anaerobic magnetotactic bacterium Magnetospirillum sp. strain AMB-1.</title>
        <authorList>
            <person name="Matsunaga T."/>
            <person name="Okamura Y."/>
            <person name="Fukuda Y."/>
            <person name="Wahyudi A.T."/>
            <person name="Murase Y."/>
            <person name="Takeyama H."/>
        </authorList>
    </citation>
    <scope>NUCLEOTIDE SEQUENCE [LARGE SCALE GENOMIC DNA]</scope>
    <source>
        <strain evidence="7">ATCC 700264 / AMB-1</strain>
    </source>
</reference>
<name>Q2W165_PARM1</name>
<dbReference type="InterPro" id="IPR029052">
    <property type="entry name" value="Metallo-depent_PP-like"/>
</dbReference>
<evidence type="ECO:0000256" key="3">
    <source>
        <dbReference type="SAM" id="MobiDB-lite"/>
    </source>
</evidence>
<dbReference type="Pfam" id="PF02872">
    <property type="entry name" value="5_nucleotid_C"/>
    <property type="match status" value="1"/>
</dbReference>
<accession>Q2W165</accession>
<protein>
    <submittedName>
        <fullName evidence="6">5'-nucleotidase/2',3'-cyclic phosphodiesterase and related esterase</fullName>
    </submittedName>
</protein>
<evidence type="ECO:0000259" key="4">
    <source>
        <dbReference type="Pfam" id="PF00149"/>
    </source>
</evidence>
<dbReference type="GO" id="GO:0016787">
    <property type="term" value="F:hydrolase activity"/>
    <property type="evidence" value="ECO:0007669"/>
    <property type="project" value="UniProtKB-KW"/>
</dbReference>
<keyword evidence="2" id="KW-0547">Nucleotide-binding</keyword>
<organism evidence="6 7">
    <name type="scientific">Paramagnetospirillum magneticum (strain ATCC 700264 / AMB-1)</name>
    <name type="common">Magnetospirillum magneticum</name>
    <dbReference type="NCBI Taxonomy" id="342108"/>
    <lineage>
        <taxon>Bacteria</taxon>
        <taxon>Pseudomonadati</taxon>
        <taxon>Pseudomonadota</taxon>
        <taxon>Alphaproteobacteria</taxon>
        <taxon>Rhodospirillales</taxon>
        <taxon>Magnetospirillaceae</taxon>
        <taxon>Paramagnetospirillum</taxon>
    </lineage>
</organism>
<dbReference type="PRINTS" id="PR01607">
    <property type="entry name" value="APYRASEFAMLY"/>
</dbReference>
<dbReference type="Gene3D" id="3.60.21.10">
    <property type="match status" value="1"/>
</dbReference>
<sequence length="518" mass="54434">MRAGHDGRSRIPRKAPQSRPGGTMMLRMIVVTLSLLILAPQVMAEQVRLTFLHVNDIYEYRPVEGKGGLAELLTVLERERGRNPNAVFTFGGDLLSPSLASNATKGAHMVEFFNALAPTAAVPGNHEFDFGTANFVTQIKASTFPWVGSNISGVEGVKPSLLTEIGGVKVGFAGVLTRQTTRSSHADGATFADEAATLDATARQLRAAGAELVVALTHQDLDDDRKQANGVKGIDLMLGGHDHDPISFLENGPLVLKAGHDAHWVGVVDLVVDRPDPGNSGPTTVRTAGWRFLPVADVAPAAALASLVSRTDSLMGEALDQKLASLATPMDSRTTTVRGEEAAIGNLVADGLRAHFGADLALINGGGLRGNRQYQPGTSLTRRDLLSEMPFGNTVMLLEVTGAQLLAALEFSLSAVESKAGRFPQVSGLTVAYDSTKPAGKRVVTAQAGGKAVDPKRTYRLATIDYLAGGGDGFVALKDAKVLVNAEAAPLLVNAVSDYIAAKGTVSPKVEGRVTAVR</sequence>
<evidence type="ECO:0000256" key="2">
    <source>
        <dbReference type="RuleBase" id="RU362119"/>
    </source>
</evidence>
<evidence type="ECO:0000256" key="1">
    <source>
        <dbReference type="ARBA" id="ARBA00022729"/>
    </source>
</evidence>
<evidence type="ECO:0000259" key="5">
    <source>
        <dbReference type="Pfam" id="PF02872"/>
    </source>
</evidence>
<comment type="similarity">
    <text evidence="2">Belongs to the 5'-nucleotidase family.</text>
</comment>
<dbReference type="PANTHER" id="PTHR11575:SF24">
    <property type="entry name" value="5'-NUCLEOTIDASE"/>
    <property type="match status" value="1"/>
</dbReference>
<dbReference type="InterPro" id="IPR004843">
    <property type="entry name" value="Calcineurin-like_PHP"/>
</dbReference>
<dbReference type="GO" id="GO:0009166">
    <property type="term" value="P:nucleotide catabolic process"/>
    <property type="evidence" value="ECO:0007669"/>
    <property type="project" value="InterPro"/>
</dbReference>
<dbReference type="InterPro" id="IPR036907">
    <property type="entry name" value="5'-Nucleotdase_C_sf"/>
</dbReference>
<proteinExistence type="inferred from homology"/>